<dbReference type="AlphaFoldDB" id="A0AAV2TGA7"/>
<sequence length="253" mass="28563">MSSGVEDIQLHVNAVLVDIIRKEMKKEQSSGRISPKTEKKRRKQSKSRRREVEKQTNAARAINFKDVTKHDGGGEDKVKPKPTAVIEIPRSKPLEKQPSSTPCLVKGPSEKQKIQSDPSLARNIYVNTSPAETQSSSDTYMNVPRKFTRDEPVQVLYTDMPCDLSEAVRNYITGHFNSEAGYASIYPMLMKLQTMFKPAWRLDKITSPNQKHSSAATGCTFNFKFNSSPTIYSVWRQTIDPETLGPSESDYMN</sequence>
<proteinExistence type="predicted"/>
<name>A0AAV2TGA7_CALDB</name>
<gene>
    <name evidence="2" type="ORF">CDAUBV1_LOCUS10026</name>
</gene>
<protein>
    <submittedName>
        <fullName evidence="2">Uncharacterized protein</fullName>
    </submittedName>
</protein>
<feature type="compositionally biased region" description="Basic residues" evidence="1">
    <location>
        <begin position="38"/>
        <end position="49"/>
    </location>
</feature>
<evidence type="ECO:0000313" key="2">
    <source>
        <dbReference type="EMBL" id="CAL5135921.1"/>
    </source>
</evidence>
<accession>A0AAV2TGA7</accession>
<dbReference type="EMBL" id="CAXLJL010000279">
    <property type="protein sequence ID" value="CAL5135921.1"/>
    <property type="molecule type" value="Genomic_DNA"/>
</dbReference>
<evidence type="ECO:0000256" key="1">
    <source>
        <dbReference type="SAM" id="MobiDB-lite"/>
    </source>
</evidence>
<feature type="region of interest" description="Disordered" evidence="1">
    <location>
        <begin position="24"/>
        <end position="117"/>
    </location>
</feature>
<organism evidence="2 3">
    <name type="scientific">Calicophoron daubneyi</name>
    <name type="common">Rumen fluke</name>
    <name type="synonym">Paramphistomum daubneyi</name>
    <dbReference type="NCBI Taxonomy" id="300641"/>
    <lineage>
        <taxon>Eukaryota</taxon>
        <taxon>Metazoa</taxon>
        <taxon>Spiralia</taxon>
        <taxon>Lophotrochozoa</taxon>
        <taxon>Platyhelminthes</taxon>
        <taxon>Trematoda</taxon>
        <taxon>Digenea</taxon>
        <taxon>Plagiorchiida</taxon>
        <taxon>Pronocephalata</taxon>
        <taxon>Paramphistomoidea</taxon>
        <taxon>Paramphistomidae</taxon>
        <taxon>Calicophoron</taxon>
    </lineage>
</organism>
<evidence type="ECO:0000313" key="3">
    <source>
        <dbReference type="Proteomes" id="UP001497525"/>
    </source>
</evidence>
<reference evidence="2" key="1">
    <citation type="submission" date="2024-06" db="EMBL/GenBank/DDBJ databases">
        <authorList>
            <person name="Liu X."/>
            <person name="Lenzi L."/>
            <person name="Haldenby T S."/>
            <person name="Uol C."/>
        </authorList>
    </citation>
    <scope>NUCLEOTIDE SEQUENCE</scope>
</reference>
<feature type="compositionally biased region" description="Basic and acidic residues" evidence="1">
    <location>
        <begin position="66"/>
        <end position="79"/>
    </location>
</feature>
<dbReference type="Proteomes" id="UP001497525">
    <property type="component" value="Unassembled WGS sequence"/>
</dbReference>
<comment type="caution">
    <text evidence="2">The sequence shown here is derived from an EMBL/GenBank/DDBJ whole genome shotgun (WGS) entry which is preliminary data.</text>
</comment>